<gene>
    <name evidence="3" type="primary">aes</name>
    <name evidence="3" type="ORF">BACERE00185_05007</name>
</gene>
<accession>A0A1Y6ANF8</accession>
<evidence type="ECO:0000256" key="1">
    <source>
        <dbReference type="ARBA" id="ARBA00022801"/>
    </source>
</evidence>
<reference evidence="4" key="1">
    <citation type="submission" date="2017-04" db="EMBL/GenBank/DDBJ databases">
        <authorList>
            <person name="Criscuolo A."/>
        </authorList>
    </citation>
    <scope>NUCLEOTIDE SEQUENCE [LARGE SCALE GENOMIC DNA]</scope>
</reference>
<sequence length="323" mass="36430">MTNRQWRKNGPILSTENKRGYFDIPYGTESEAQKLDIWLPEKGDGPFPVILSIHGGGFVACDKRQKDMIDPMLEGLNRGYAVVSINYRLIGEVIFPEPVKDVKMAIRFIKKNAAKFHLVPNRIVTWGGSAGGYMALMTAVFENETLFDNEKDPNIDIPADVSAVVAWYPISDFSRLDYDLQVNSILRDNGLYEVVDRSDEYEDVAFPISKRNEFPYHTEDNVVAKFVGGPVNQLTKQVERANPISYIHKDMPKALLQHGSGDDILPMQQSIDFTLKVNGLLGKDHATVEIFPNAIHSSVMFETKENIERIFAFIDSELASVQK</sequence>
<evidence type="ECO:0000313" key="3">
    <source>
        <dbReference type="EMBL" id="SME45447.1"/>
    </source>
</evidence>
<evidence type="ECO:0000313" key="4">
    <source>
        <dbReference type="Proteomes" id="UP000194439"/>
    </source>
</evidence>
<name>A0A1Y6ANF8_9BACI</name>
<dbReference type="InterPro" id="IPR050300">
    <property type="entry name" value="GDXG_lipolytic_enzyme"/>
</dbReference>
<dbReference type="EC" id="3.1.1.-" evidence="3"/>
<protein>
    <submittedName>
        <fullName evidence="3">Acetyl esterase</fullName>
        <ecNumber evidence="3">3.1.1.-</ecNumber>
    </submittedName>
</protein>
<dbReference type="PANTHER" id="PTHR48081:SF13">
    <property type="entry name" value="ALPHA_BETA HYDROLASE"/>
    <property type="match status" value="1"/>
</dbReference>
<evidence type="ECO:0000259" key="2">
    <source>
        <dbReference type="Pfam" id="PF20434"/>
    </source>
</evidence>
<dbReference type="InterPro" id="IPR029058">
    <property type="entry name" value="AB_hydrolase_fold"/>
</dbReference>
<proteinExistence type="predicted"/>
<dbReference type="RefSeq" id="WP_088029768.1">
    <property type="nucleotide sequence ID" value="NZ_FWZD01000072.1"/>
</dbReference>
<dbReference type="PANTHER" id="PTHR48081">
    <property type="entry name" value="AB HYDROLASE SUPERFAMILY PROTEIN C4A8.06C"/>
    <property type="match status" value="1"/>
</dbReference>
<dbReference type="SUPFAM" id="SSF53474">
    <property type="entry name" value="alpha/beta-Hydrolases"/>
    <property type="match status" value="1"/>
</dbReference>
<dbReference type="AlphaFoldDB" id="A0A1Y6ANF8"/>
<dbReference type="GO" id="GO:0016787">
    <property type="term" value="F:hydrolase activity"/>
    <property type="evidence" value="ECO:0007669"/>
    <property type="project" value="UniProtKB-KW"/>
</dbReference>
<organism evidence="3 4">
    <name type="scientific">Bacillus mobilis</name>
    <dbReference type="NCBI Taxonomy" id="2026190"/>
    <lineage>
        <taxon>Bacteria</taxon>
        <taxon>Bacillati</taxon>
        <taxon>Bacillota</taxon>
        <taxon>Bacilli</taxon>
        <taxon>Bacillales</taxon>
        <taxon>Bacillaceae</taxon>
        <taxon>Bacillus</taxon>
        <taxon>Bacillus cereus group</taxon>
    </lineage>
</organism>
<feature type="domain" description="BD-FAE-like" evidence="2">
    <location>
        <begin position="35"/>
        <end position="274"/>
    </location>
</feature>
<dbReference type="Gene3D" id="3.40.50.1820">
    <property type="entry name" value="alpha/beta hydrolase"/>
    <property type="match status" value="1"/>
</dbReference>
<keyword evidence="1 3" id="KW-0378">Hydrolase</keyword>
<dbReference type="EMBL" id="FWZD01000072">
    <property type="protein sequence ID" value="SME45447.1"/>
    <property type="molecule type" value="Genomic_DNA"/>
</dbReference>
<dbReference type="InterPro" id="IPR049492">
    <property type="entry name" value="BD-FAE-like_dom"/>
</dbReference>
<dbReference type="Proteomes" id="UP000194439">
    <property type="component" value="Unassembled WGS sequence"/>
</dbReference>
<dbReference type="Pfam" id="PF20434">
    <property type="entry name" value="BD-FAE"/>
    <property type="match status" value="1"/>
</dbReference>